<comment type="caution">
    <text evidence="14">The sequence shown here is derived from an EMBL/GenBank/DDBJ whole genome shotgun (WGS) entry which is preliminary data.</text>
</comment>
<evidence type="ECO:0000256" key="3">
    <source>
        <dbReference type="ARBA" id="ARBA00022538"/>
    </source>
</evidence>
<feature type="transmembrane region" description="Helical" evidence="10">
    <location>
        <begin position="399"/>
        <end position="419"/>
    </location>
</feature>
<dbReference type="GO" id="GO:0015297">
    <property type="term" value="F:antiporter activity"/>
    <property type="evidence" value="ECO:0007669"/>
    <property type="project" value="InterPro"/>
</dbReference>
<keyword evidence="3" id="KW-0633">Potassium transport</keyword>
<comment type="subcellular location">
    <subcellularLocation>
        <location evidence="1">Membrane</location>
        <topology evidence="1">Multi-pass membrane protein</topology>
    </subcellularLocation>
</comment>
<feature type="domain" description="Cation/H(+) antiporter C-terminal" evidence="13">
    <location>
        <begin position="657"/>
        <end position="812"/>
    </location>
</feature>
<evidence type="ECO:0000256" key="5">
    <source>
        <dbReference type="ARBA" id="ARBA00022958"/>
    </source>
</evidence>
<evidence type="ECO:0000259" key="11">
    <source>
        <dbReference type="Pfam" id="PF00999"/>
    </source>
</evidence>
<dbReference type="GO" id="GO:0016020">
    <property type="term" value="C:membrane"/>
    <property type="evidence" value="ECO:0007669"/>
    <property type="project" value="UniProtKB-SubCell"/>
</dbReference>
<keyword evidence="4 10" id="KW-0812">Transmembrane</keyword>
<feature type="domain" description="Cation/H(+) antiporter central" evidence="12">
    <location>
        <begin position="509"/>
        <end position="638"/>
    </location>
</feature>
<dbReference type="GO" id="GO:0006813">
    <property type="term" value="P:potassium ion transport"/>
    <property type="evidence" value="ECO:0007669"/>
    <property type="project" value="UniProtKB-KW"/>
</dbReference>
<keyword evidence="7" id="KW-0406">Ion transport</keyword>
<dbReference type="AlphaFoldDB" id="A0AA42B011"/>
<dbReference type="GO" id="GO:0012505">
    <property type="term" value="C:endomembrane system"/>
    <property type="evidence" value="ECO:0007669"/>
    <property type="project" value="TreeGrafter"/>
</dbReference>
<feature type="transmembrane region" description="Helical" evidence="10">
    <location>
        <begin position="140"/>
        <end position="161"/>
    </location>
</feature>
<name>A0AA42B011_PAPNU</name>
<protein>
    <recommendedName>
        <fullName evidence="16">Cation/H+ exchanger domain-containing protein</fullName>
    </recommendedName>
</protein>
<keyword evidence="8 10" id="KW-0472">Membrane</keyword>
<evidence type="ECO:0000256" key="2">
    <source>
        <dbReference type="ARBA" id="ARBA00022448"/>
    </source>
</evidence>
<evidence type="ECO:0000256" key="7">
    <source>
        <dbReference type="ARBA" id="ARBA00023065"/>
    </source>
</evidence>
<dbReference type="InterPro" id="IPR050794">
    <property type="entry name" value="CPA2_transporter"/>
</dbReference>
<feature type="transmembrane region" description="Helical" evidence="10">
    <location>
        <begin position="64"/>
        <end position="84"/>
    </location>
</feature>
<evidence type="ECO:0000256" key="10">
    <source>
        <dbReference type="SAM" id="Phobius"/>
    </source>
</evidence>
<evidence type="ECO:0000256" key="9">
    <source>
        <dbReference type="ARBA" id="ARBA00038341"/>
    </source>
</evidence>
<dbReference type="InterPro" id="IPR006153">
    <property type="entry name" value="Cation/H_exchanger_TM"/>
</dbReference>
<dbReference type="GO" id="GO:1902600">
    <property type="term" value="P:proton transmembrane transport"/>
    <property type="evidence" value="ECO:0007669"/>
    <property type="project" value="InterPro"/>
</dbReference>
<dbReference type="Pfam" id="PF00999">
    <property type="entry name" value="Na_H_Exchanger"/>
    <property type="match status" value="1"/>
</dbReference>
<organism evidence="14 15">
    <name type="scientific">Papaver nudicaule</name>
    <name type="common">Iceland poppy</name>
    <dbReference type="NCBI Taxonomy" id="74823"/>
    <lineage>
        <taxon>Eukaryota</taxon>
        <taxon>Viridiplantae</taxon>
        <taxon>Streptophyta</taxon>
        <taxon>Embryophyta</taxon>
        <taxon>Tracheophyta</taxon>
        <taxon>Spermatophyta</taxon>
        <taxon>Magnoliopsida</taxon>
        <taxon>Ranunculales</taxon>
        <taxon>Papaveraceae</taxon>
        <taxon>Papaveroideae</taxon>
        <taxon>Papaver</taxon>
    </lineage>
</organism>
<dbReference type="InterPro" id="IPR057291">
    <property type="entry name" value="CHX17_2nd"/>
</dbReference>
<evidence type="ECO:0000256" key="1">
    <source>
        <dbReference type="ARBA" id="ARBA00004141"/>
    </source>
</evidence>
<keyword evidence="2" id="KW-0813">Transport</keyword>
<accession>A0AA42B011</accession>
<feature type="transmembrane region" description="Helical" evidence="10">
    <location>
        <begin position="431"/>
        <end position="455"/>
    </location>
</feature>
<feature type="transmembrane region" description="Helical" evidence="10">
    <location>
        <begin position="214"/>
        <end position="232"/>
    </location>
</feature>
<sequence length="818" mass="92086">MTWTINFKCNIPGRVNSGGLIYADFDINSFEFSPLPRLALQIVILLFASRLLHRVLSRFHQPMFVSQILAGVIFADGFGFGIPFKRNKEGQPLGISSCIFPAVEMEALETLAHFSSMFFIFKVGVQTDPKILKTSGLRTYILGLSCYVCPLISGNNVSYWLKNEHIKYIAPSDPKAPGFFGSIRIVELFTFVSFPVIAYVLTDLNILNSDMGHLALQVAMVANFLQLAGKTFKIGKLIVTKKSFFEQNLTVGLVLVGLFIFIFFIVRPAALWIVKNTPEGKPVKETYITLIMISVLLCGVASEYCGFSMTDGAFFVGLAIPDGPPLGTSIVDKLDYMITSFLMPLQMGMVGLKTNIPNIRYQFEFVWRAGLLIISCTFAKIMGVVIPGVFLGVPIQDGFLLGLIMNLKGIVEVSILNNWKKFNKVQIGRYALNTALVAGVVVTAAVFTPVVKYLYDPSAKYSTSKRRSILQLKQNKTEFRVLACVHTQDDVPNIIRLLEASNPTKFCPLTVYILHLVELVGRASPLLIAHPRHRSISSSNTCKSERILNAFQQFEDRYHNLVTVTSFTTISPYASMHNDICSMSVDKRTALILFPFWRQDAIYLRDDVDRQNIANRAIRTLLQNLFRNSPCSIGILVEGTNYQAQSICFLPDMPYRVIVLFFGGPDDREALVFAMNMIHHPLVSVTLVRFYGQESLTSDELFAYHKESINIERHKFLDEELVDNFRIKTMHDKTLEYKELEVKDGEDTIWEIHSLKEDFDLMVVGRQQITHTKIISGLNVDWGDQYEELGVIGDMVTSPDYNAKGSILIINQRQDVIS</sequence>
<evidence type="ECO:0008006" key="16">
    <source>
        <dbReference type="Google" id="ProtNLM"/>
    </source>
</evidence>
<keyword evidence="5" id="KW-0630">Potassium</keyword>
<feature type="transmembrane region" description="Helical" evidence="10">
    <location>
        <begin position="182"/>
        <end position="202"/>
    </location>
</feature>
<dbReference type="PANTHER" id="PTHR32468:SF26">
    <property type="entry name" value="CATION_H(+) ANTIPORTER 15"/>
    <property type="match status" value="1"/>
</dbReference>
<feature type="transmembrane region" description="Helical" evidence="10">
    <location>
        <begin position="253"/>
        <end position="274"/>
    </location>
</feature>
<dbReference type="InterPro" id="IPR057290">
    <property type="entry name" value="CHX17_C"/>
</dbReference>
<evidence type="ECO:0000259" key="13">
    <source>
        <dbReference type="Pfam" id="PF23259"/>
    </source>
</evidence>
<proteinExistence type="inferred from homology"/>
<reference evidence="14" key="1">
    <citation type="submission" date="2022-03" db="EMBL/GenBank/DDBJ databases">
        <title>A functionally conserved STORR gene fusion in Papaver species that diverged 16.8 million years ago.</title>
        <authorList>
            <person name="Catania T."/>
        </authorList>
    </citation>
    <scope>NUCLEOTIDE SEQUENCE</scope>
    <source>
        <strain evidence="14">S-191538</strain>
    </source>
</reference>
<dbReference type="GO" id="GO:0006885">
    <property type="term" value="P:regulation of pH"/>
    <property type="evidence" value="ECO:0007669"/>
    <property type="project" value="TreeGrafter"/>
</dbReference>
<evidence type="ECO:0000256" key="8">
    <source>
        <dbReference type="ARBA" id="ARBA00023136"/>
    </source>
</evidence>
<dbReference type="InterPro" id="IPR038770">
    <property type="entry name" value="Na+/solute_symporter_sf"/>
</dbReference>
<dbReference type="Pfam" id="PF23259">
    <property type="entry name" value="CHX17_C"/>
    <property type="match status" value="1"/>
</dbReference>
<dbReference type="EMBL" id="JAJJMA010269410">
    <property type="protein sequence ID" value="MCL7045406.1"/>
    <property type="molecule type" value="Genomic_DNA"/>
</dbReference>
<evidence type="ECO:0000259" key="12">
    <source>
        <dbReference type="Pfam" id="PF23256"/>
    </source>
</evidence>
<feature type="domain" description="Cation/H+ exchanger transmembrane" evidence="11">
    <location>
        <begin position="47"/>
        <end position="451"/>
    </location>
</feature>
<evidence type="ECO:0000313" key="14">
    <source>
        <dbReference type="EMBL" id="MCL7045406.1"/>
    </source>
</evidence>
<gene>
    <name evidence="14" type="ORF">MKW94_024786</name>
</gene>
<keyword evidence="6 10" id="KW-1133">Transmembrane helix</keyword>
<dbReference type="Gene3D" id="1.20.1530.20">
    <property type="match status" value="1"/>
</dbReference>
<dbReference type="Proteomes" id="UP001177140">
    <property type="component" value="Unassembled WGS sequence"/>
</dbReference>
<evidence type="ECO:0000256" key="6">
    <source>
        <dbReference type="ARBA" id="ARBA00022989"/>
    </source>
</evidence>
<feature type="transmembrane region" description="Helical" evidence="10">
    <location>
        <begin position="286"/>
        <end position="305"/>
    </location>
</feature>
<evidence type="ECO:0000256" key="4">
    <source>
        <dbReference type="ARBA" id="ARBA00022692"/>
    </source>
</evidence>
<dbReference type="Pfam" id="PF23256">
    <property type="entry name" value="CHX17_2nd"/>
    <property type="match status" value="1"/>
</dbReference>
<comment type="similarity">
    <text evidence="9">Belongs to the monovalent cation:proton antiporter 2 (CPA2) transporter (TC 2.A.37) family. CHX (TC 2.A.37.4) subfamily.</text>
</comment>
<evidence type="ECO:0000313" key="15">
    <source>
        <dbReference type="Proteomes" id="UP001177140"/>
    </source>
</evidence>
<keyword evidence="15" id="KW-1185">Reference proteome</keyword>
<feature type="transmembrane region" description="Helical" evidence="10">
    <location>
        <begin position="369"/>
        <end position="393"/>
    </location>
</feature>
<dbReference type="PANTHER" id="PTHR32468">
    <property type="entry name" value="CATION/H + ANTIPORTER"/>
    <property type="match status" value="1"/>
</dbReference>